<organism evidence="2 3">
    <name type="scientific">Actinidia rufa</name>
    <dbReference type="NCBI Taxonomy" id="165716"/>
    <lineage>
        <taxon>Eukaryota</taxon>
        <taxon>Viridiplantae</taxon>
        <taxon>Streptophyta</taxon>
        <taxon>Embryophyta</taxon>
        <taxon>Tracheophyta</taxon>
        <taxon>Spermatophyta</taxon>
        <taxon>Magnoliopsida</taxon>
        <taxon>eudicotyledons</taxon>
        <taxon>Gunneridae</taxon>
        <taxon>Pentapetalae</taxon>
        <taxon>asterids</taxon>
        <taxon>Ericales</taxon>
        <taxon>Actinidiaceae</taxon>
        <taxon>Actinidia</taxon>
    </lineage>
</organism>
<evidence type="ECO:0000313" key="3">
    <source>
        <dbReference type="Proteomes" id="UP000585474"/>
    </source>
</evidence>
<feature type="compositionally biased region" description="Low complexity" evidence="1">
    <location>
        <begin position="88"/>
        <end position="100"/>
    </location>
</feature>
<protein>
    <submittedName>
        <fullName evidence="2">Uncharacterized protein</fullName>
    </submittedName>
</protein>
<dbReference type="EMBL" id="BJWL01000012">
    <property type="protein sequence ID" value="GFY98112.1"/>
    <property type="molecule type" value="Genomic_DNA"/>
</dbReference>
<reference evidence="2 3" key="1">
    <citation type="submission" date="2019-07" db="EMBL/GenBank/DDBJ databases">
        <title>De Novo Assembly of kiwifruit Actinidia rufa.</title>
        <authorList>
            <person name="Sugita-Konishi S."/>
            <person name="Sato K."/>
            <person name="Mori E."/>
            <person name="Abe Y."/>
            <person name="Kisaki G."/>
            <person name="Hamano K."/>
            <person name="Suezawa K."/>
            <person name="Otani M."/>
            <person name="Fukuda T."/>
            <person name="Manabe T."/>
            <person name="Gomi K."/>
            <person name="Tabuchi M."/>
            <person name="Akimitsu K."/>
            <person name="Kataoka I."/>
        </authorList>
    </citation>
    <scope>NUCLEOTIDE SEQUENCE [LARGE SCALE GENOMIC DNA]</scope>
    <source>
        <strain evidence="3">cv. Fuchu</strain>
    </source>
</reference>
<gene>
    <name evidence="2" type="ORF">Acr_12g0006530</name>
</gene>
<comment type="caution">
    <text evidence="2">The sequence shown here is derived from an EMBL/GenBank/DDBJ whole genome shotgun (WGS) entry which is preliminary data.</text>
</comment>
<dbReference type="AlphaFoldDB" id="A0A7J0FHD6"/>
<sequence length="316" mass="35503">MLKRRQEASASMEVLSWSSSCGRENETSRRRRSAKASNMNIGCMPLSGILHLILSSGKYQPTFLTFGKKHGRGGKNNSTMNEEEVPAAAACSSPKPAPTSTNYKSAPSSSGICQVQVGRLWRSPTLSAEIRSTATATSPPPPMASLILEEKRRKLLKALEKCDQHLNSIKIIMDSLHPTTTTTLSKRQDNTSFNSDSGSDSITKGRMAMVVQQQQQQMRRKKETSACLFQRRTVRAKRDISSGMRESVDEVCRDIEWGQKRELGRMALLLQDNIWRDLIQEIVMDIIIIITPHQCRNFLYGSRGLPLERCKRRLSF</sequence>
<name>A0A7J0FHD6_9ERIC</name>
<feature type="region of interest" description="Disordered" evidence="1">
    <location>
        <begin position="1"/>
        <end position="34"/>
    </location>
</feature>
<dbReference type="PANTHER" id="PTHR37234:SF1">
    <property type="entry name" value="OS03G0319200 PROTEIN"/>
    <property type="match status" value="1"/>
</dbReference>
<proteinExistence type="predicted"/>
<evidence type="ECO:0000313" key="2">
    <source>
        <dbReference type="EMBL" id="GFY98112.1"/>
    </source>
</evidence>
<dbReference type="Proteomes" id="UP000585474">
    <property type="component" value="Unassembled WGS sequence"/>
</dbReference>
<feature type="region of interest" description="Disordered" evidence="1">
    <location>
        <begin position="88"/>
        <end position="108"/>
    </location>
</feature>
<keyword evidence="3" id="KW-1185">Reference proteome</keyword>
<dbReference type="PANTHER" id="PTHR37234">
    <property type="entry name" value="OS03G0319200 PROTEIN"/>
    <property type="match status" value="1"/>
</dbReference>
<accession>A0A7J0FHD6</accession>
<dbReference type="OrthoDB" id="780613at2759"/>
<evidence type="ECO:0000256" key="1">
    <source>
        <dbReference type="SAM" id="MobiDB-lite"/>
    </source>
</evidence>